<evidence type="ECO:0008006" key="6">
    <source>
        <dbReference type="Google" id="ProtNLM"/>
    </source>
</evidence>
<dbReference type="AlphaFoldDB" id="A0A7R7XV86"/>
<dbReference type="PANTHER" id="PTHR37534">
    <property type="entry name" value="TRANSCRIPTIONAL ACTIVATOR PROTEIN UGA3"/>
    <property type="match status" value="1"/>
</dbReference>
<dbReference type="EMBL" id="AP024448">
    <property type="protein sequence ID" value="BCS28114.1"/>
    <property type="molecule type" value="Genomic_DNA"/>
</dbReference>
<organism evidence="4 5">
    <name type="scientific">Aspergillus puulaauensis</name>
    <dbReference type="NCBI Taxonomy" id="1220207"/>
    <lineage>
        <taxon>Eukaryota</taxon>
        <taxon>Fungi</taxon>
        <taxon>Dikarya</taxon>
        <taxon>Ascomycota</taxon>
        <taxon>Pezizomycotina</taxon>
        <taxon>Eurotiomycetes</taxon>
        <taxon>Eurotiomycetidae</taxon>
        <taxon>Eurotiales</taxon>
        <taxon>Aspergillaceae</taxon>
        <taxon>Aspergillus</taxon>
    </lineage>
</organism>
<evidence type="ECO:0000256" key="3">
    <source>
        <dbReference type="SAM" id="MobiDB-lite"/>
    </source>
</evidence>
<evidence type="ECO:0000256" key="1">
    <source>
        <dbReference type="ARBA" id="ARBA00004123"/>
    </source>
</evidence>
<accession>A0A7R7XV86</accession>
<name>A0A7R7XV86_9EURO</name>
<evidence type="ECO:0000313" key="4">
    <source>
        <dbReference type="EMBL" id="BCS28114.1"/>
    </source>
</evidence>
<evidence type="ECO:0000256" key="2">
    <source>
        <dbReference type="ARBA" id="ARBA00023242"/>
    </source>
</evidence>
<feature type="region of interest" description="Disordered" evidence="3">
    <location>
        <begin position="1"/>
        <end position="23"/>
    </location>
</feature>
<reference evidence="4" key="2">
    <citation type="submission" date="2021-02" db="EMBL/GenBank/DDBJ databases">
        <title>Aspergillus puulaauensis MK2 genome sequence.</title>
        <authorList>
            <person name="Futagami T."/>
            <person name="Mori K."/>
            <person name="Kadooka C."/>
            <person name="Tanaka T."/>
        </authorList>
    </citation>
    <scope>NUCLEOTIDE SEQUENCE</scope>
    <source>
        <strain evidence="4">MK2</strain>
    </source>
</reference>
<dbReference type="Proteomes" id="UP000654913">
    <property type="component" value="Chromosome 6"/>
</dbReference>
<dbReference type="KEGG" id="apuu:APUU_61162A"/>
<dbReference type="RefSeq" id="XP_041560300.1">
    <property type="nucleotide sequence ID" value="XM_041694473.1"/>
</dbReference>
<dbReference type="GO" id="GO:0005634">
    <property type="term" value="C:nucleus"/>
    <property type="evidence" value="ECO:0007669"/>
    <property type="project" value="UniProtKB-SubCell"/>
</dbReference>
<dbReference type="Pfam" id="PF11951">
    <property type="entry name" value="Fungal_trans_2"/>
    <property type="match status" value="1"/>
</dbReference>
<reference evidence="4" key="1">
    <citation type="submission" date="2021-01" db="EMBL/GenBank/DDBJ databases">
        <authorList>
            <consortium name="Aspergillus puulaauensis MK2 genome sequencing consortium"/>
            <person name="Kazuki M."/>
            <person name="Futagami T."/>
        </authorList>
    </citation>
    <scope>NUCLEOTIDE SEQUENCE</scope>
    <source>
        <strain evidence="4">MK2</strain>
    </source>
</reference>
<sequence>MQVPPYNSLAVSPSARGTCLDEPSNTELSAPLLYPEPTTLPLYAGVIPAASSQLFDLLRTKWLRQLIRPLAYDSLIELYHQESMAMAMYTPFYMHALLACCAAEYPVDDANGSAREEFSRLSRKHYICSITGLREALRTAESNIHREGIIRTVLILCIFERAKPWPSSGVGAHLSGLAQLIQSESAWGTLDCPVSTVGVAQRRIVLEGFVFHAATSVPFQPLSDQQSNLDWTMRFAQTKLESMFSEGSAVKPDSPVLGVEPKLFVLVRELSLMHREYEQSHADCNNPRLQRGQTLSAMQEQLSVYRRLYSTAPCRSPNYLAPRTQTLSSGYADASGNNPLLIGPLLYITAAEILLSDILGNATAQNHFVSALSIPGLVLEGVELVRQLDPTKDYYAEYYGWPIYVLAKFVSREQDRKCLLSQVNAFWQETRSGTMARLADILGNGDRIST</sequence>
<keyword evidence="5" id="KW-1185">Reference proteome</keyword>
<keyword evidence="2" id="KW-0539">Nucleus</keyword>
<evidence type="ECO:0000313" key="5">
    <source>
        <dbReference type="Proteomes" id="UP000654913"/>
    </source>
</evidence>
<comment type="subcellular location">
    <subcellularLocation>
        <location evidence="1">Nucleus</location>
    </subcellularLocation>
</comment>
<gene>
    <name evidence="4" type="ORF">APUU_61162A</name>
</gene>
<protein>
    <recommendedName>
        <fullName evidence="6">C6 finger domain protein</fullName>
    </recommendedName>
</protein>
<dbReference type="InterPro" id="IPR021858">
    <property type="entry name" value="Fun_TF"/>
</dbReference>
<proteinExistence type="predicted"/>
<dbReference type="OrthoDB" id="1919336at2759"/>
<dbReference type="PANTHER" id="PTHR37534:SF46">
    <property type="entry name" value="ZN(II)2CYS6 TRANSCRIPTION FACTOR (EUROFUNG)"/>
    <property type="match status" value="1"/>
</dbReference>
<dbReference type="GeneID" id="64978111"/>